<evidence type="ECO:0000313" key="2">
    <source>
        <dbReference type="EMBL" id="SHO73030.1"/>
    </source>
</evidence>
<name>A0A1M7ZW66_9FLAO</name>
<keyword evidence="3" id="KW-1185">Reference proteome</keyword>
<dbReference type="EMBL" id="FRYK01000002">
    <property type="protein sequence ID" value="SHO73030.1"/>
    <property type="molecule type" value="Genomic_DNA"/>
</dbReference>
<evidence type="ECO:0000256" key="1">
    <source>
        <dbReference type="SAM" id="Phobius"/>
    </source>
</evidence>
<evidence type="ECO:0008006" key="4">
    <source>
        <dbReference type="Google" id="ProtNLM"/>
    </source>
</evidence>
<keyword evidence="1" id="KW-0472">Membrane</keyword>
<dbReference type="AlphaFoldDB" id="A0A1M7ZW66"/>
<dbReference type="RefSeq" id="WP_073582784.1">
    <property type="nucleotide sequence ID" value="NZ_CBCSEA010000004.1"/>
</dbReference>
<feature type="transmembrane region" description="Helical" evidence="1">
    <location>
        <begin position="77"/>
        <end position="98"/>
    </location>
</feature>
<sequence>MNEIIKKKGITFGIITGVLSVLITTSIYIVDLSLMTKWWLGLSILAVYIIIGCVLLVKTKKDLGGYMSFKEGFTTYFISALIGIAISVIYNILLFNVIDPEAAIRLKELTLESTVQMLEKFGTPTSAIKETVDKMKDYNQFSTIEQLKGSIWSIVGSAIFGAILAAIFKKDKPVF</sequence>
<dbReference type="OrthoDB" id="660361at2"/>
<organism evidence="2 3">
    <name type="scientific">Flavobacterium cucumis</name>
    <dbReference type="NCBI Taxonomy" id="416016"/>
    <lineage>
        <taxon>Bacteria</taxon>
        <taxon>Pseudomonadati</taxon>
        <taxon>Bacteroidota</taxon>
        <taxon>Flavobacteriia</taxon>
        <taxon>Flavobacteriales</taxon>
        <taxon>Flavobacteriaceae</taxon>
        <taxon>Flavobacterium</taxon>
    </lineage>
</organism>
<reference evidence="3" key="1">
    <citation type="submission" date="2016-12" db="EMBL/GenBank/DDBJ databases">
        <authorList>
            <person name="Varghese N."/>
            <person name="Submissions S."/>
        </authorList>
    </citation>
    <scope>NUCLEOTIDE SEQUENCE [LARGE SCALE GENOMIC DNA]</scope>
    <source>
        <strain evidence="3">DSM 18830</strain>
    </source>
</reference>
<feature type="transmembrane region" description="Helical" evidence="1">
    <location>
        <begin position="149"/>
        <end position="168"/>
    </location>
</feature>
<keyword evidence="1" id="KW-0812">Transmembrane</keyword>
<evidence type="ECO:0000313" key="3">
    <source>
        <dbReference type="Proteomes" id="UP000184611"/>
    </source>
</evidence>
<protein>
    <recommendedName>
        <fullName evidence="4">DUF4199 domain-containing protein</fullName>
    </recommendedName>
</protein>
<keyword evidence="1" id="KW-1133">Transmembrane helix</keyword>
<dbReference type="STRING" id="416016.SAMN05443547_1380"/>
<feature type="transmembrane region" description="Helical" evidence="1">
    <location>
        <begin position="12"/>
        <end position="30"/>
    </location>
</feature>
<proteinExistence type="predicted"/>
<dbReference type="InterPro" id="IPR025250">
    <property type="entry name" value="DUF4199"/>
</dbReference>
<feature type="transmembrane region" description="Helical" evidence="1">
    <location>
        <begin position="36"/>
        <end position="57"/>
    </location>
</feature>
<dbReference type="Proteomes" id="UP000184611">
    <property type="component" value="Unassembled WGS sequence"/>
</dbReference>
<accession>A0A1M7ZW66</accession>
<dbReference type="Pfam" id="PF13858">
    <property type="entry name" value="DUF4199"/>
    <property type="match status" value="1"/>
</dbReference>
<gene>
    <name evidence="2" type="ORF">SAMN05443547_1380</name>
</gene>